<feature type="transmembrane region" description="Helical" evidence="2">
    <location>
        <begin position="1020"/>
        <end position="1038"/>
    </location>
</feature>
<dbReference type="GO" id="GO:0015276">
    <property type="term" value="F:ligand-gated monoatomic ion channel activity"/>
    <property type="evidence" value="ECO:0007669"/>
    <property type="project" value="InterPro"/>
</dbReference>
<dbReference type="InterPro" id="IPR000914">
    <property type="entry name" value="SBP_5_dom"/>
</dbReference>
<evidence type="ECO:0000313" key="5">
    <source>
        <dbReference type="EMBL" id="OLP75853.1"/>
    </source>
</evidence>
<evidence type="ECO:0000313" key="6">
    <source>
        <dbReference type="Proteomes" id="UP000186817"/>
    </source>
</evidence>
<dbReference type="GO" id="GO:0016020">
    <property type="term" value="C:membrane"/>
    <property type="evidence" value="ECO:0007669"/>
    <property type="project" value="InterPro"/>
</dbReference>
<dbReference type="Gene3D" id="3.40.190.10">
    <property type="entry name" value="Periplasmic binding protein-like II"/>
    <property type="match status" value="1"/>
</dbReference>
<dbReference type="Proteomes" id="UP000186817">
    <property type="component" value="Unassembled WGS sequence"/>
</dbReference>
<evidence type="ECO:0000259" key="3">
    <source>
        <dbReference type="Pfam" id="PF00060"/>
    </source>
</evidence>
<proteinExistence type="predicted"/>
<dbReference type="SUPFAM" id="SSF53850">
    <property type="entry name" value="Periplasmic binding protein-like II"/>
    <property type="match status" value="1"/>
</dbReference>
<evidence type="ECO:0000256" key="2">
    <source>
        <dbReference type="SAM" id="Phobius"/>
    </source>
</evidence>
<dbReference type="OrthoDB" id="40752at2759"/>
<dbReference type="GO" id="GO:0015833">
    <property type="term" value="P:peptide transport"/>
    <property type="evidence" value="ECO:0007669"/>
    <property type="project" value="TreeGrafter"/>
</dbReference>
<keyword evidence="2" id="KW-0812">Transmembrane</keyword>
<dbReference type="Pfam" id="PF00496">
    <property type="entry name" value="SBP_bac_5"/>
    <property type="match status" value="1"/>
</dbReference>
<reference evidence="5 6" key="1">
    <citation type="submission" date="2016-02" db="EMBL/GenBank/DDBJ databases">
        <title>Genome analysis of coral dinoflagellate symbionts highlights evolutionary adaptations to a symbiotic lifestyle.</title>
        <authorList>
            <person name="Aranda M."/>
            <person name="Li Y."/>
            <person name="Liew Y.J."/>
            <person name="Baumgarten S."/>
            <person name="Simakov O."/>
            <person name="Wilson M."/>
            <person name="Piel J."/>
            <person name="Ashoor H."/>
            <person name="Bougouffa S."/>
            <person name="Bajic V.B."/>
            <person name="Ryu T."/>
            <person name="Ravasi T."/>
            <person name="Bayer T."/>
            <person name="Micklem G."/>
            <person name="Kim H."/>
            <person name="Bhak J."/>
            <person name="Lajeunesse T.C."/>
            <person name="Voolstra C.R."/>
        </authorList>
    </citation>
    <scope>NUCLEOTIDE SEQUENCE [LARGE SCALE GENOMIC DNA]</scope>
    <source>
        <strain evidence="5 6">CCMP2467</strain>
    </source>
</reference>
<feature type="transmembrane region" description="Helical" evidence="2">
    <location>
        <begin position="1088"/>
        <end position="1113"/>
    </location>
</feature>
<dbReference type="PANTHER" id="PTHR30290">
    <property type="entry name" value="PERIPLASMIC BINDING COMPONENT OF ABC TRANSPORTER"/>
    <property type="match status" value="1"/>
</dbReference>
<keyword evidence="6" id="KW-1185">Reference proteome</keyword>
<feature type="domain" description="Ionotropic glutamate receptor C-terminal" evidence="3">
    <location>
        <begin position="1018"/>
        <end position="1193"/>
    </location>
</feature>
<evidence type="ECO:0000256" key="1">
    <source>
        <dbReference type="SAM" id="MobiDB-lite"/>
    </source>
</evidence>
<feature type="region of interest" description="Disordered" evidence="1">
    <location>
        <begin position="691"/>
        <end position="728"/>
    </location>
</feature>
<feature type="region of interest" description="Disordered" evidence="1">
    <location>
        <begin position="1287"/>
        <end position="1313"/>
    </location>
</feature>
<dbReference type="Gene3D" id="3.10.105.10">
    <property type="entry name" value="Dipeptide-binding Protein, Domain 3"/>
    <property type="match status" value="1"/>
</dbReference>
<dbReference type="Pfam" id="PF00060">
    <property type="entry name" value="Lig_chan"/>
    <property type="match status" value="1"/>
</dbReference>
<evidence type="ECO:0000259" key="4">
    <source>
        <dbReference type="Pfam" id="PF00496"/>
    </source>
</evidence>
<dbReference type="SUPFAM" id="SSF56672">
    <property type="entry name" value="DNA/RNA polymerases"/>
    <property type="match status" value="1"/>
</dbReference>
<accession>A0A1Q9BYT8</accession>
<dbReference type="GO" id="GO:1904680">
    <property type="term" value="F:peptide transmembrane transporter activity"/>
    <property type="evidence" value="ECO:0007669"/>
    <property type="project" value="TreeGrafter"/>
</dbReference>
<dbReference type="InterPro" id="IPR001320">
    <property type="entry name" value="Iontro_rcpt_C"/>
</dbReference>
<feature type="domain" description="Solute-binding protein family 5" evidence="4">
    <location>
        <begin position="1474"/>
        <end position="1822"/>
    </location>
</feature>
<name>A0A1Q9BYT8_SYMMI</name>
<dbReference type="InterPro" id="IPR043502">
    <property type="entry name" value="DNA/RNA_pol_sf"/>
</dbReference>
<keyword evidence="2" id="KW-1133">Transmembrane helix</keyword>
<comment type="caution">
    <text evidence="5">The sequence shown here is derived from an EMBL/GenBank/DDBJ whole genome shotgun (WGS) entry which is preliminary data.</text>
</comment>
<feature type="region of interest" description="Disordered" evidence="1">
    <location>
        <begin position="1683"/>
        <end position="1712"/>
    </location>
</feature>
<gene>
    <name evidence="5" type="primary">appA</name>
    <name evidence="5" type="ORF">AK812_SmicGene44290</name>
</gene>
<sequence length="1891" mass="205554">MLGTDLTGVPTKSPLYGEKVKLAATSHENLIKAAPWRNHDLISRQAHSTDPSHQEILWNETLKERDKGFVQGPFASLEEVAQSIGCSVDDMCVTRRFLILQGTDPKSGAPKPRVIDDAKESMINSAYTALELLALHDLDYVSGLAGFIGRVISMGPSFRHVLSSGEVLQGVVHPAYGPRPRVKGRCLDLSKAYKQVPISSKSLPLWVILVHDPSSGKPAFFTTASMPFGCSASVFSFNRISRSLLHVLRHMTSVVGGVFYDDYALLETEACCGMASKAACSLLDQLGWLYAKDESKGRDFEESFDLLGARLDLSELHEGYLKVSNKPSRKLKLLEMLDGLLASPESSRQAAKSIHGILNFMNGSTLGQHLKLAARAFANLSSAPECPSKHDLELLVAHTKKALDEALPRRWNCHSSGRPIIVLTDGSYEKGRALWGAVLLDPENNLRAVHHGAVPESLLVHWRSLGIEQVICQVELYAAVLVRHHYAKQLGQRKAIFFIDNEAARWTLIKASSPSMSMLALARAFYLPEASHPCATWIERVPTASNLADLPSRGKHREAAKMIKGDAALGSCLEVETVWRFALSGEDVAISHFAARGASKLFEGEAKGSEAVWEGGEALRSEAVWKRGVAIGNCSEGSDLETTRDTTTAAAMFYALEFILRDHFYISEPRERGPTHLPPDKGEPRDIAREAAGQAAGKVPKEAGKRDIARGAAGQAAGKVPEEAGKRDITREAAGQQLGSFLRKLAGCWQTVSKLLCSGLQAGRLRELAAGFVLESVLEAVLEASYGTTGCDAYDANSSSVGCESNAAPHCMNQWCYVDMTLCPVNKLPCLAEGGLEGSDASPHCRTRPHSRTTMQTNMSLYYSYETCGYMNNYDLSALFSQLGGTAIKVAASAYGSWVILKQDTLGQDVFGGALYDLFVESLVLIQPPPVMKLIPGWATQQSRAIFPSSSYTACVHDVGIGVFDVCVADLWLTPERQQLSTFSPTLRDDYFYLVVPTTLQDASFSERLLRPFLPFTLEAWAVLAAFLCGMSLLLYFLHYFEQGQGCPSPVRGFSEVPELGKTCFNVWHDFLLGQSTVETERSPALKLLSLGFSFFVLVTLASYTASLASMLVTQKQAVSPISNIQDAIDLEVPICLVSQLVPTFTQVYPRAIFVNIGSGMEDGARNIYSGNCGAMILSQDLIDRLHAGLVQENDCADLAAGSITEEEGRRYPLGYSCMLQDAIRANEFAFPAPNCDKALERSELDGLQAGDMVGTIMISVLILGVGVACCAAQAVAKRLWPQVEASEHPDANEEAAIGEAEHPQASEEATASQADEIHAYLNAAQQQALDDVLADKGIFPLKIREGAMGESAEELDRDCENLKETFRWADSASQLADHLTKKKPSWQLREALGFAAGSDYRVLDQLEQHTTSMALLLLSLLSSSALGQLHDPLVVGKTFMAGSTDPTAGSTAWALTSHGISEKLFTVDETGNIVPQVGQSVSKVDTFTWDVTLTPGYKFSDGTDVTAQHVADALTELNQQNSGAQASLGTMTVTAPDASTVRIVSERATPVMDAVLAEWPFVVYLKKGGQRYFTGPYKVETFVSGDHIDLVPNTHYARALERPLLKIQRFSTGSAVAEALAQGVWGHGDPAIPTALSLSSMPVKSFLVGYHYMMWHNSLRSPLSDKRLRQAVDLALDRQELTQELRGGRPTRSLFPENSPYHSGEAPPHADKAGAEALIESAGWVKNSTGFYEKDGAPLTLRLVAYPQRPGLVLMQPTIQMRLQALGIVVNTHVTSGSSWDELDAIMAAKDFDLLLWAQHTLPAGDPQWFLNSFFRSDGGNNHAGLNSSVIDGLLDDLGHTEQHSARVADTLAVHQAILEEVPVSNLMTPSWHVGLSSRLAEYQPWGSDN</sequence>
<feature type="compositionally biased region" description="Basic and acidic residues" evidence="1">
    <location>
        <begin position="699"/>
        <end position="709"/>
    </location>
</feature>
<organism evidence="5 6">
    <name type="scientific">Symbiodinium microadriaticum</name>
    <name type="common">Dinoflagellate</name>
    <name type="synonym">Zooxanthella microadriatica</name>
    <dbReference type="NCBI Taxonomy" id="2951"/>
    <lineage>
        <taxon>Eukaryota</taxon>
        <taxon>Sar</taxon>
        <taxon>Alveolata</taxon>
        <taxon>Dinophyceae</taxon>
        <taxon>Suessiales</taxon>
        <taxon>Symbiodiniaceae</taxon>
        <taxon>Symbiodinium</taxon>
    </lineage>
</organism>
<dbReference type="PANTHER" id="PTHR30290:SF81">
    <property type="entry name" value="OLIGOPEPTIDE-BINDING PROTEIN OPPA"/>
    <property type="match status" value="1"/>
</dbReference>
<dbReference type="Gene3D" id="1.10.287.70">
    <property type="match status" value="1"/>
</dbReference>
<dbReference type="EMBL" id="LSRX01002240">
    <property type="protein sequence ID" value="OLP75853.1"/>
    <property type="molecule type" value="Genomic_DNA"/>
</dbReference>
<keyword evidence="2" id="KW-0472">Membrane</keyword>
<protein>
    <submittedName>
        <fullName evidence="5">Oligopeptide-binding protein AppA</fullName>
    </submittedName>
</protein>
<dbReference type="InterPro" id="IPR039424">
    <property type="entry name" value="SBP_5"/>
</dbReference>